<organism evidence="1 2">
    <name type="scientific">Desmophyllum pertusum</name>
    <dbReference type="NCBI Taxonomy" id="174260"/>
    <lineage>
        <taxon>Eukaryota</taxon>
        <taxon>Metazoa</taxon>
        <taxon>Cnidaria</taxon>
        <taxon>Anthozoa</taxon>
        <taxon>Hexacorallia</taxon>
        <taxon>Scleractinia</taxon>
        <taxon>Caryophylliina</taxon>
        <taxon>Caryophylliidae</taxon>
        <taxon>Desmophyllum</taxon>
    </lineage>
</organism>
<keyword evidence="2" id="KW-1185">Reference proteome</keyword>
<reference evidence="1" key="1">
    <citation type="submission" date="2023-01" db="EMBL/GenBank/DDBJ databases">
        <title>Genome assembly of the deep-sea coral Lophelia pertusa.</title>
        <authorList>
            <person name="Herrera S."/>
            <person name="Cordes E."/>
        </authorList>
    </citation>
    <scope>NUCLEOTIDE SEQUENCE</scope>
    <source>
        <strain evidence="1">USNM1676648</strain>
        <tissue evidence="1">Polyp</tissue>
    </source>
</reference>
<accession>A0A9X0CVV4</accession>
<dbReference type="AlphaFoldDB" id="A0A9X0CVV4"/>
<dbReference type="EMBL" id="MU826826">
    <property type="protein sequence ID" value="KAJ7375284.1"/>
    <property type="molecule type" value="Genomic_DNA"/>
</dbReference>
<evidence type="ECO:0000313" key="1">
    <source>
        <dbReference type="EMBL" id="KAJ7375284.1"/>
    </source>
</evidence>
<gene>
    <name evidence="1" type="ORF">OS493_002032</name>
</gene>
<protein>
    <submittedName>
        <fullName evidence="1">Uncharacterized protein</fullName>
    </submittedName>
</protein>
<comment type="caution">
    <text evidence="1">The sequence shown here is derived from an EMBL/GenBank/DDBJ whole genome shotgun (WGS) entry which is preliminary data.</text>
</comment>
<proteinExistence type="predicted"/>
<dbReference type="Proteomes" id="UP001163046">
    <property type="component" value="Unassembled WGS sequence"/>
</dbReference>
<name>A0A9X0CVV4_9CNID</name>
<evidence type="ECO:0000313" key="2">
    <source>
        <dbReference type="Proteomes" id="UP001163046"/>
    </source>
</evidence>
<sequence length="129" mass="14609">METDHLRRTFLRILKYQTRELTFYKDKHGSTIATINHLCQLRETYSKRGEDVPFTANDLIIISFFDQHTAVLITGPDFVYAIASTLYHPFWCQSAFPLHIGGPLAAVVSANLQPMTAHAVAHDVVQQAH</sequence>